<keyword evidence="3" id="KW-1185">Reference proteome</keyword>
<gene>
    <name evidence="2" type="ORF">PGQ11_001296</name>
</gene>
<dbReference type="Proteomes" id="UP001390339">
    <property type="component" value="Unassembled WGS sequence"/>
</dbReference>
<dbReference type="EMBL" id="JAPCWZ010000001">
    <property type="protein sequence ID" value="KAK8880002.1"/>
    <property type="molecule type" value="Genomic_DNA"/>
</dbReference>
<name>A0ABR2JMT8_9PEZI</name>
<organism evidence="2 3">
    <name type="scientific">Apiospora arundinis</name>
    <dbReference type="NCBI Taxonomy" id="335852"/>
    <lineage>
        <taxon>Eukaryota</taxon>
        <taxon>Fungi</taxon>
        <taxon>Dikarya</taxon>
        <taxon>Ascomycota</taxon>
        <taxon>Pezizomycotina</taxon>
        <taxon>Sordariomycetes</taxon>
        <taxon>Xylariomycetidae</taxon>
        <taxon>Amphisphaeriales</taxon>
        <taxon>Apiosporaceae</taxon>
        <taxon>Apiospora</taxon>
    </lineage>
</organism>
<comment type="caution">
    <text evidence="2">The sequence shown here is derived from an EMBL/GenBank/DDBJ whole genome shotgun (WGS) entry which is preliminary data.</text>
</comment>
<evidence type="ECO:0000313" key="2">
    <source>
        <dbReference type="EMBL" id="KAK8880002.1"/>
    </source>
</evidence>
<accession>A0ABR2JMT8</accession>
<evidence type="ECO:0000256" key="1">
    <source>
        <dbReference type="SAM" id="MobiDB-lite"/>
    </source>
</evidence>
<evidence type="ECO:0000313" key="3">
    <source>
        <dbReference type="Proteomes" id="UP001390339"/>
    </source>
</evidence>
<reference evidence="2 3" key="1">
    <citation type="journal article" date="2024" name="IMA Fungus">
        <title>Apiospora arundinis, a panoply of carbohydrate-active enzymes and secondary metabolites.</title>
        <authorList>
            <person name="Sorensen T."/>
            <person name="Petersen C."/>
            <person name="Muurmann A.T."/>
            <person name="Christiansen J.V."/>
            <person name="Brundto M.L."/>
            <person name="Overgaard C.K."/>
            <person name="Boysen A.T."/>
            <person name="Wollenberg R.D."/>
            <person name="Larsen T.O."/>
            <person name="Sorensen J.L."/>
            <person name="Nielsen K.L."/>
            <person name="Sondergaard T.E."/>
        </authorList>
    </citation>
    <scope>NUCLEOTIDE SEQUENCE [LARGE SCALE GENOMIC DNA]</scope>
    <source>
        <strain evidence="2 3">AAU 773</strain>
    </source>
</reference>
<sequence>MYLGFEYECHEIRGGSSLNTTPDQSNILLKRRQQTHDDLRSLPPHIVVHERRDLLSKSIGAAPGRERPARPSSRRGSRPEVAALRLQPRGEGGRLGVDGRDDEVNISGVVATVVRRGDREGAVRLLVLGVEASVVEVEETVS</sequence>
<proteinExistence type="predicted"/>
<protein>
    <submittedName>
        <fullName evidence="2">Uncharacterized protein</fullName>
    </submittedName>
</protein>
<feature type="region of interest" description="Disordered" evidence="1">
    <location>
        <begin position="57"/>
        <end position="99"/>
    </location>
</feature>